<sequence>MYSKKSFLVLRILEKKLGKELLLQVMNKLLSVCAHSVQQRLTPSVWQTGILLSTDSFLKCVSNVTGHDLQSFIDQWVKQGGHAEFIINFNFNRKRNSVELDIKQDLSGVGSSRYIGPLSVTIQELDGSFTYTIQIDDVSCRHDIQCHSKARRQRKRRIPLWTGEEVDMDLTNLDPDSPLLWIRFDPELLTLSRIVCHQPDYQWQYQLKHERDVVAQLQALRILPRYPTPQTRLSLIETIRNEQCFYRVRCESCFALADVANRLFSMMAGIPSIVTVFNSIFGSKSSNEIPRLNNFSNFQQYFLAKALISSAALIRTTTTAGSSSSSDYRCPPEVHQFLMSVCKLNNNSQNKFADDLYRSNIYEAFGKTMLKLRRSDHSAISTRRNDPEIDMRVQNIVQELVHALNMEKIKPSYGKCISSACLRALTDVWKSGYINEMQSVDDNQDDLYSNFLLWWNFVENEPFLPARLIALECIIDYLLCCKRVDFFDLQSGKIKSPCFFKFIDFLDKEEENFQLYLRIYSFHYLLCRMTFDNKNRSTFVDSTGLIFRTKSFFDRCSRILTENISYSSLTKSLLLDLMLILFGKDEPCFTTDGFVVGCTDMEKEGVGSGGNVIREDAGFSLASDDLILTPVTL</sequence>
<evidence type="ECO:0000259" key="2">
    <source>
        <dbReference type="Pfam" id="PF25577"/>
    </source>
</evidence>
<dbReference type="WBParaSite" id="nRc.2.0.1.t42799-RA">
    <property type="protein sequence ID" value="nRc.2.0.1.t42799-RA"/>
    <property type="gene ID" value="nRc.2.0.1.g42799"/>
</dbReference>
<evidence type="ECO:0000259" key="1">
    <source>
        <dbReference type="Pfam" id="PF25316"/>
    </source>
</evidence>
<dbReference type="Pfam" id="PF25577">
    <property type="entry name" value="TPR_TAF2_C"/>
    <property type="match status" value="1"/>
</dbReference>
<dbReference type="InterPro" id="IPR027268">
    <property type="entry name" value="Peptidase_M4/M1_CTD_sf"/>
</dbReference>
<dbReference type="GO" id="GO:0000976">
    <property type="term" value="F:transcription cis-regulatory region binding"/>
    <property type="evidence" value="ECO:0007669"/>
    <property type="project" value="TreeGrafter"/>
</dbReference>
<organism evidence="3 4">
    <name type="scientific">Romanomermis culicivorax</name>
    <name type="common">Nematode worm</name>
    <dbReference type="NCBI Taxonomy" id="13658"/>
    <lineage>
        <taxon>Eukaryota</taxon>
        <taxon>Metazoa</taxon>
        <taxon>Ecdysozoa</taxon>
        <taxon>Nematoda</taxon>
        <taxon>Enoplea</taxon>
        <taxon>Dorylaimia</taxon>
        <taxon>Mermithida</taxon>
        <taxon>Mermithoidea</taxon>
        <taxon>Mermithidae</taxon>
        <taxon>Romanomermis</taxon>
    </lineage>
</organism>
<dbReference type="GO" id="GO:0006367">
    <property type="term" value="P:transcription initiation at RNA polymerase II promoter"/>
    <property type="evidence" value="ECO:0007669"/>
    <property type="project" value="TreeGrafter"/>
</dbReference>
<dbReference type="GO" id="GO:0016251">
    <property type="term" value="F:RNA polymerase II general transcription initiation factor activity"/>
    <property type="evidence" value="ECO:0007669"/>
    <property type="project" value="TreeGrafter"/>
</dbReference>
<dbReference type="PANTHER" id="PTHR15137:SF9">
    <property type="entry name" value="TRANSCRIPTION INITIATION FACTOR TFIID SUBUNIT 2"/>
    <property type="match status" value="1"/>
</dbReference>
<name>A0A915KXA1_ROMCU</name>
<evidence type="ECO:0000313" key="4">
    <source>
        <dbReference type="WBParaSite" id="nRc.2.0.1.t42799-RA"/>
    </source>
</evidence>
<accession>A0A915KXA1</accession>
<keyword evidence="3" id="KW-1185">Reference proteome</keyword>
<dbReference type="Gene3D" id="1.10.390.10">
    <property type="entry name" value="Neutral Protease Domain 2"/>
    <property type="match status" value="1"/>
</dbReference>
<feature type="domain" description="Transcription initiation factor TFIID subunit 2 TPR repeats" evidence="2">
    <location>
        <begin position="200"/>
        <end position="588"/>
    </location>
</feature>
<proteinExistence type="predicted"/>
<dbReference type="InterPro" id="IPR057991">
    <property type="entry name" value="TPR_TAF2_C"/>
</dbReference>
<dbReference type="PANTHER" id="PTHR15137">
    <property type="entry name" value="TRANSCRIPTION INITIATION FACTOR TFIID"/>
    <property type="match status" value="1"/>
</dbReference>
<dbReference type="InterPro" id="IPR037813">
    <property type="entry name" value="TAF2"/>
</dbReference>
<dbReference type="GO" id="GO:0003682">
    <property type="term" value="F:chromatin binding"/>
    <property type="evidence" value="ECO:0007669"/>
    <property type="project" value="TreeGrafter"/>
</dbReference>
<dbReference type="Proteomes" id="UP000887565">
    <property type="component" value="Unplaced"/>
</dbReference>
<reference evidence="4" key="1">
    <citation type="submission" date="2022-11" db="UniProtKB">
        <authorList>
            <consortium name="WormBaseParasite"/>
        </authorList>
    </citation>
    <scope>IDENTIFICATION</scope>
</reference>
<dbReference type="AlphaFoldDB" id="A0A915KXA1"/>
<dbReference type="GO" id="GO:0005669">
    <property type="term" value="C:transcription factor TFIID complex"/>
    <property type="evidence" value="ECO:0007669"/>
    <property type="project" value="InterPro"/>
</dbReference>
<evidence type="ECO:0000313" key="3">
    <source>
        <dbReference type="Proteomes" id="UP000887565"/>
    </source>
</evidence>
<dbReference type="Pfam" id="PF25316">
    <property type="entry name" value="TAF2_3rd"/>
    <property type="match status" value="1"/>
</dbReference>
<feature type="domain" description="Transcription initiation factor TFIID subunit 2 Ig-like" evidence="1">
    <location>
        <begin position="81"/>
        <end position="199"/>
    </location>
</feature>
<protein>
    <submittedName>
        <fullName evidence="4">Uncharacterized protein</fullName>
    </submittedName>
</protein>
<dbReference type="InterPro" id="IPR057345">
    <property type="entry name" value="Ig-like_TAF2"/>
</dbReference>